<dbReference type="PANTHER" id="PTHR30069">
    <property type="entry name" value="TONB-DEPENDENT OUTER MEMBRANE RECEPTOR"/>
    <property type="match status" value="1"/>
</dbReference>
<dbReference type="GO" id="GO:0044718">
    <property type="term" value="P:siderophore transmembrane transport"/>
    <property type="evidence" value="ECO:0007669"/>
    <property type="project" value="TreeGrafter"/>
</dbReference>
<dbReference type="InterPro" id="IPR037066">
    <property type="entry name" value="Plug_dom_sf"/>
</dbReference>
<keyword evidence="13" id="KW-1185">Reference proteome</keyword>
<dbReference type="InterPro" id="IPR012910">
    <property type="entry name" value="Plug_dom"/>
</dbReference>
<dbReference type="Pfam" id="PF00593">
    <property type="entry name" value="TonB_dep_Rec_b-barrel"/>
    <property type="match status" value="1"/>
</dbReference>
<evidence type="ECO:0000256" key="7">
    <source>
        <dbReference type="ARBA" id="ARBA00023237"/>
    </source>
</evidence>
<dbReference type="Gene3D" id="2.40.170.20">
    <property type="entry name" value="TonB-dependent receptor, beta-barrel domain"/>
    <property type="match status" value="1"/>
</dbReference>
<dbReference type="PANTHER" id="PTHR30069:SF27">
    <property type="entry name" value="BLL4766 PROTEIN"/>
    <property type="match status" value="1"/>
</dbReference>
<evidence type="ECO:0000256" key="5">
    <source>
        <dbReference type="ARBA" id="ARBA00023077"/>
    </source>
</evidence>
<dbReference type="InterPro" id="IPR000531">
    <property type="entry name" value="Beta-barrel_TonB"/>
</dbReference>
<dbReference type="STRING" id="1045558.SAMN05216175_11586"/>
<keyword evidence="3 8" id="KW-1134">Transmembrane beta strand</keyword>
<evidence type="ECO:0000256" key="8">
    <source>
        <dbReference type="PROSITE-ProRule" id="PRU01360"/>
    </source>
</evidence>
<evidence type="ECO:0000256" key="4">
    <source>
        <dbReference type="ARBA" id="ARBA00022692"/>
    </source>
</evidence>
<evidence type="ECO:0000256" key="3">
    <source>
        <dbReference type="ARBA" id="ARBA00022452"/>
    </source>
</evidence>
<keyword evidence="4 8" id="KW-0812">Transmembrane</keyword>
<comment type="similarity">
    <text evidence="8 9">Belongs to the TonB-dependent receptor family.</text>
</comment>
<feature type="domain" description="TonB-dependent receptor plug" evidence="11">
    <location>
        <begin position="50"/>
        <end position="159"/>
    </location>
</feature>
<evidence type="ECO:0000313" key="13">
    <source>
        <dbReference type="Proteomes" id="UP000198623"/>
    </source>
</evidence>
<sequence>MIYPRLDRVQQLLLSIALSIPSIACHAYSETDLFSDIPEIVSATRISQDISEVPVSTTVITQELIQASGALDIADLFKLVPGFQVYTPNANKYAVTYHGASGEFPRNLDVRINGRPVYIPLLSTVAWNTLGVSIHDIQRIEVVRGSNVPSYGSNALMGAINIITKTPIDQPSSQITTTVGAQGKRDITTAFNGKVNDLYYRVSLGHEQNNGFDFQQDGENLNLGNIHLVFTPSLYDSIDFTAGFNNGAIVIGDGGNQGELREFQDREHFSHFQHLHWSRIIDEKNELNTQLYHNYLELKTQSFPTSELLNDPGLIQLNGQLAFLASVMGNTYPFASTHVSDFNVNTSAENGKTETYGAEIQHTFSPSNTFTLASGLGLRYEKASSIVLLGHDKTVDEEVYFIFSNAEWKQTEKLSWNAGFMSELSSITKPSNSIRFASNYKLTNSLTLRGAITQAFRTPSLLEENGQTAYIFPEGVPYDYVSFANDNIEAEKLNAAELGIFWLFPQQSGFLDLKFFNERISQGLDNWFYEGPIDIKSAQQKFAGATLNDEVRELRNASNRKSRGVEIQASLKPTDKDLIHFAYSLNKLSGIYRRGSYPGKSDQRYDDASPRHTATLLLNHRFTPSLDTSLIFNYMSDVTWLGSNVKESYKTTDLKVSKSFHLSHNRQLTTSLLVKNMFDQQYSEFQIKNLYDRRLYLTMTLDF</sequence>
<dbReference type="SUPFAM" id="SSF56935">
    <property type="entry name" value="Porins"/>
    <property type="match status" value="1"/>
</dbReference>
<dbReference type="OrthoDB" id="9758929at2"/>
<accession>A0A1I2V8I2</accession>
<feature type="domain" description="TonB-dependent receptor-like beta-barrel" evidence="10">
    <location>
        <begin position="182"/>
        <end position="676"/>
    </location>
</feature>
<keyword evidence="2 8" id="KW-0813">Transport</keyword>
<evidence type="ECO:0000259" key="11">
    <source>
        <dbReference type="Pfam" id="PF07715"/>
    </source>
</evidence>
<evidence type="ECO:0000256" key="6">
    <source>
        <dbReference type="ARBA" id="ARBA00023136"/>
    </source>
</evidence>
<evidence type="ECO:0000256" key="2">
    <source>
        <dbReference type="ARBA" id="ARBA00022448"/>
    </source>
</evidence>
<comment type="subcellular location">
    <subcellularLocation>
        <location evidence="1 8">Cell outer membrane</location>
        <topology evidence="1 8">Multi-pass membrane protein</topology>
    </subcellularLocation>
</comment>
<evidence type="ECO:0000256" key="1">
    <source>
        <dbReference type="ARBA" id="ARBA00004571"/>
    </source>
</evidence>
<keyword evidence="6 8" id="KW-0472">Membrane</keyword>
<name>A0A1I2V8I2_9GAMM</name>
<dbReference type="PROSITE" id="PS52016">
    <property type="entry name" value="TONB_DEPENDENT_REC_3"/>
    <property type="match status" value="1"/>
</dbReference>
<keyword evidence="5 9" id="KW-0798">TonB box</keyword>
<dbReference type="Gene3D" id="2.170.130.10">
    <property type="entry name" value="TonB-dependent receptor, plug domain"/>
    <property type="match status" value="1"/>
</dbReference>
<evidence type="ECO:0000256" key="9">
    <source>
        <dbReference type="RuleBase" id="RU003357"/>
    </source>
</evidence>
<gene>
    <name evidence="12" type="ORF">SAMN05216175_11586</name>
</gene>
<dbReference type="InterPro" id="IPR036942">
    <property type="entry name" value="Beta-barrel_TonB_sf"/>
</dbReference>
<dbReference type="AlphaFoldDB" id="A0A1I2V8I2"/>
<dbReference type="InterPro" id="IPR039426">
    <property type="entry name" value="TonB-dep_rcpt-like"/>
</dbReference>
<proteinExistence type="inferred from homology"/>
<evidence type="ECO:0000259" key="10">
    <source>
        <dbReference type="Pfam" id="PF00593"/>
    </source>
</evidence>
<dbReference type="Pfam" id="PF07715">
    <property type="entry name" value="Plug"/>
    <property type="match status" value="1"/>
</dbReference>
<dbReference type="EMBL" id="FOOU01000015">
    <property type="protein sequence ID" value="SFG84779.1"/>
    <property type="molecule type" value="Genomic_DNA"/>
</dbReference>
<keyword evidence="7 8" id="KW-0998">Cell outer membrane</keyword>
<protein>
    <submittedName>
        <fullName evidence="12">Iron complex outermembrane recepter protein</fullName>
    </submittedName>
</protein>
<dbReference type="GO" id="GO:0009279">
    <property type="term" value="C:cell outer membrane"/>
    <property type="evidence" value="ECO:0007669"/>
    <property type="project" value="UniProtKB-SubCell"/>
</dbReference>
<dbReference type="GO" id="GO:0015344">
    <property type="term" value="F:siderophore uptake transmembrane transporter activity"/>
    <property type="evidence" value="ECO:0007669"/>
    <property type="project" value="TreeGrafter"/>
</dbReference>
<organism evidence="12 13">
    <name type="scientific">Neptunomonas qingdaonensis</name>
    <dbReference type="NCBI Taxonomy" id="1045558"/>
    <lineage>
        <taxon>Bacteria</taxon>
        <taxon>Pseudomonadati</taxon>
        <taxon>Pseudomonadota</taxon>
        <taxon>Gammaproteobacteria</taxon>
        <taxon>Oceanospirillales</taxon>
        <taxon>Oceanospirillaceae</taxon>
        <taxon>Neptunomonas</taxon>
    </lineage>
</organism>
<reference evidence="13" key="1">
    <citation type="submission" date="2016-10" db="EMBL/GenBank/DDBJ databases">
        <authorList>
            <person name="Varghese N."/>
            <person name="Submissions S."/>
        </authorList>
    </citation>
    <scope>NUCLEOTIDE SEQUENCE [LARGE SCALE GENOMIC DNA]</scope>
    <source>
        <strain evidence="13">CGMCC 1.10971</strain>
    </source>
</reference>
<evidence type="ECO:0000313" key="12">
    <source>
        <dbReference type="EMBL" id="SFG84779.1"/>
    </source>
</evidence>
<dbReference type="Proteomes" id="UP000198623">
    <property type="component" value="Unassembled WGS sequence"/>
</dbReference>
<dbReference type="RefSeq" id="WP_090729935.1">
    <property type="nucleotide sequence ID" value="NZ_FOOU01000015.1"/>
</dbReference>